<feature type="transmembrane region" description="Helical" evidence="9">
    <location>
        <begin position="105"/>
        <end position="125"/>
    </location>
</feature>
<accession>A0A5B1LFA7</accession>
<dbReference type="EMBL" id="VUJV01000003">
    <property type="protein sequence ID" value="KAA1419323.1"/>
    <property type="molecule type" value="Genomic_DNA"/>
</dbReference>
<reference evidence="11 12" key="2">
    <citation type="submission" date="2019-09" db="EMBL/GenBank/DDBJ databases">
        <authorList>
            <person name="Jin C."/>
        </authorList>
    </citation>
    <scope>NUCLEOTIDE SEQUENCE [LARGE SCALE GENOMIC DNA]</scope>
    <source>
        <strain evidence="11 12">BN130099</strain>
    </source>
</reference>
<evidence type="ECO:0000256" key="4">
    <source>
        <dbReference type="ARBA" id="ARBA00022692"/>
    </source>
</evidence>
<dbReference type="PANTHER" id="PTHR23028:SF53">
    <property type="entry name" value="ACYL_TRANSF_3 DOMAIN-CONTAINING PROTEIN"/>
    <property type="match status" value="1"/>
</dbReference>
<keyword evidence="4 9" id="KW-0812">Transmembrane</keyword>
<dbReference type="InterPro" id="IPR002656">
    <property type="entry name" value="Acyl_transf_3_dom"/>
</dbReference>
<evidence type="ECO:0000256" key="8">
    <source>
        <dbReference type="SAM" id="MobiDB-lite"/>
    </source>
</evidence>
<keyword evidence="3 11" id="KW-0808">Transferase</keyword>
<comment type="subcellular location">
    <subcellularLocation>
        <location evidence="1">Cell membrane</location>
        <topology evidence="1">Multi-pass membrane protein</topology>
    </subcellularLocation>
</comment>
<protein>
    <submittedName>
        <fullName evidence="11">Acyltransferase</fullName>
    </submittedName>
</protein>
<feature type="transmembrane region" description="Helical" evidence="9">
    <location>
        <begin position="60"/>
        <end position="84"/>
    </location>
</feature>
<keyword evidence="2" id="KW-1003">Cell membrane</keyword>
<dbReference type="AlphaFoldDB" id="A0A5B1LFA7"/>
<dbReference type="SUPFAM" id="SSF52266">
    <property type="entry name" value="SGNH hydrolase"/>
    <property type="match status" value="1"/>
</dbReference>
<keyword evidence="12" id="KW-1185">Reference proteome</keyword>
<feature type="transmembrane region" description="Helical" evidence="9">
    <location>
        <begin position="168"/>
        <end position="191"/>
    </location>
</feature>
<organism evidence="11 12">
    <name type="scientific">Nocardioides humilatus</name>
    <dbReference type="NCBI Taxonomy" id="2607660"/>
    <lineage>
        <taxon>Bacteria</taxon>
        <taxon>Bacillati</taxon>
        <taxon>Actinomycetota</taxon>
        <taxon>Actinomycetes</taxon>
        <taxon>Propionibacteriales</taxon>
        <taxon>Nocardioidaceae</taxon>
        <taxon>Nocardioides</taxon>
    </lineage>
</organism>
<keyword evidence="5 9" id="KW-1133">Transmembrane helix</keyword>
<dbReference type="Proteomes" id="UP000325003">
    <property type="component" value="Unassembled WGS sequence"/>
</dbReference>
<evidence type="ECO:0000256" key="9">
    <source>
        <dbReference type="SAM" id="Phobius"/>
    </source>
</evidence>
<dbReference type="Gene3D" id="3.40.50.1110">
    <property type="entry name" value="SGNH hydrolase"/>
    <property type="match status" value="1"/>
</dbReference>
<dbReference type="Pfam" id="PF01757">
    <property type="entry name" value="Acyl_transf_3"/>
    <property type="match status" value="1"/>
</dbReference>
<dbReference type="GO" id="GO:0016747">
    <property type="term" value="F:acyltransferase activity, transferring groups other than amino-acyl groups"/>
    <property type="evidence" value="ECO:0007669"/>
    <property type="project" value="InterPro"/>
</dbReference>
<feature type="transmembrane region" description="Helical" evidence="9">
    <location>
        <begin position="366"/>
        <end position="383"/>
    </location>
</feature>
<dbReference type="InterPro" id="IPR036514">
    <property type="entry name" value="SGNH_hydro_sf"/>
</dbReference>
<feature type="transmembrane region" description="Helical" evidence="9">
    <location>
        <begin position="340"/>
        <end position="360"/>
    </location>
</feature>
<name>A0A5B1LFA7_9ACTN</name>
<reference evidence="11 12" key="1">
    <citation type="submission" date="2019-09" db="EMBL/GenBank/DDBJ databases">
        <title>Nocardioides panacisoli sp. nov., isolated from the soil of a ginseng field.</title>
        <authorList>
            <person name="Cho C."/>
        </authorList>
    </citation>
    <scope>NUCLEOTIDE SEQUENCE [LARGE SCALE GENOMIC DNA]</scope>
    <source>
        <strain evidence="11 12">BN130099</strain>
    </source>
</reference>
<keyword evidence="6 9" id="KW-0472">Membrane</keyword>
<dbReference type="GO" id="GO:0009103">
    <property type="term" value="P:lipopolysaccharide biosynthetic process"/>
    <property type="evidence" value="ECO:0007669"/>
    <property type="project" value="TreeGrafter"/>
</dbReference>
<evidence type="ECO:0000313" key="12">
    <source>
        <dbReference type="Proteomes" id="UP000325003"/>
    </source>
</evidence>
<gene>
    <name evidence="11" type="ORF">F0U44_12840</name>
</gene>
<feature type="transmembrane region" description="Helical" evidence="9">
    <location>
        <begin position="414"/>
        <end position="432"/>
    </location>
</feature>
<evidence type="ECO:0000256" key="5">
    <source>
        <dbReference type="ARBA" id="ARBA00022989"/>
    </source>
</evidence>
<sequence>MPCGRRDQALLATPREGSQSVMPSDDRGRQQQRTSRVPGLDSLRALGVATVVGYHLGAPYFGGGFLGVTLFFVLSGYLITRLLLAEIDKTGTADLRGFWIRRLRRLLPAAYTVVIVALAGSMLFAPDLLTKVRGDGFASLIYASNWWMVFHDVSYFDSFGLPSPLAHLWTLAIEEQFYVIWPLALLGMLLLLRKRDRILATVGGAIIVSSTLMAVLYDPLDANRSYMGTDTRMGELLIGAFLALALHLPEDDVVRVPGPMTVVLEGRRAWLALLTSTGAFALLAMALPDTSAFAYRGGILLAAVASAGMILSLQATAISRLAARVDKGPVGALGRRSYSVYLWHYPVLVAMSTAANIGHYDAGRSLAIVLVTLICAEISYRLVEGPVRRHGLRAVVAMVTGAIRGLPRRWRRPAFVFAVSPALLACLALAGVNTPSPKDHGPTTVVTGSAPVGSDTDRRPVPTAAHQHETKHRPKPTAPLRGRDTVAIGDSIMIDIAPLLGEELPHITINAEVGRQPWTGLDIARTYAQYNRWGGNYILGIGTNGGIDAESLADFVEDHPTARIFLITPHVDRTWESTSVEAIKAVADDYSNVRVVDFHNAADGHPGYFAGDGVHLTTDGNRAMVNLILRAATDA</sequence>
<proteinExistence type="predicted"/>
<feature type="transmembrane region" description="Helical" evidence="9">
    <location>
        <begin position="269"/>
        <end position="287"/>
    </location>
</feature>
<evidence type="ECO:0000256" key="3">
    <source>
        <dbReference type="ARBA" id="ARBA00022679"/>
    </source>
</evidence>
<feature type="domain" description="Acyltransferase 3" evidence="10">
    <location>
        <begin position="38"/>
        <end position="375"/>
    </location>
</feature>
<evidence type="ECO:0000313" key="11">
    <source>
        <dbReference type="EMBL" id="KAA1419323.1"/>
    </source>
</evidence>
<feature type="transmembrane region" description="Helical" evidence="9">
    <location>
        <begin position="232"/>
        <end position="248"/>
    </location>
</feature>
<comment type="caution">
    <text evidence="11">The sequence shown here is derived from an EMBL/GenBank/DDBJ whole genome shotgun (WGS) entry which is preliminary data.</text>
</comment>
<evidence type="ECO:0000256" key="2">
    <source>
        <dbReference type="ARBA" id="ARBA00022475"/>
    </source>
</evidence>
<feature type="transmembrane region" description="Helical" evidence="9">
    <location>
        <begin position="198"/>
        <end position="217"/>
    </location>
</feature>
<feature type="region of interest" description="Disordered" evidence="8">
    <location>
        <begin position="1"/>
        <end position="36"/>
    </location>
</feature>
<feature type="transmembrane region" description="Helical" evidence="9">
    <location>
        <begin position="293"/>
        <end position="319"/>
    </location>
</feature>
<dbReference type="PANTHER" id="PTHR23028">
    <property type="entry name" value="ACETYLTRANSFERASE"/>
    <property type="match status" value="1"/>
</dbReference>
<dbReference type="InterPro" id="IPR050879">
    <property type="entry name" value="Acyltransferase_3"/>
</dbReference>
<evidence type="ECO:0000256" key="6">
    <source>
        <dbReference type="ARBA" id="ARBA00023136"/>
    </source>
</evidence>
<dbReference type="GO" id="GO:0005886">
    <property type="term" value="C:plasma membrane"/>
    <property type="evidence" value="ECO:0007669"/>
    <property type="project" value="UniProtKB-SubCell"/>
</dbReference>
<evidence type="ECO:0000256" key="7">
    <source>
        <dbReference type="ARBA" id="ARBA00023315"/>
    </source>
</evidence>
<evidence type="ECO:0000256" key="1">
    <source>
        <dbReference type="ARBA" id="ARBA00004651"/>
    </source>
</evidence>
<feature type="region of interest" description="Disordered" evidence="8">
    <location>
        <begin position="437"/>
        <end position="483"/>
    </location>
</feature>
<keyword evidence="7 11" id="KW-0012">Acyltransferase</keyword>
<evidence type="ECO:0000259" key="10">
    <source>
        <dbReference type="Pfam" id="PF01757"/>
    </source>
</evidence>